<proteinExistence type="inferred from homology"/>
<dbReference type="PROSITE" id="PS50885">
    <property type="entry name" value="HAMP"/>
    <property type="match status" value="1"/>
</dbReference>
<dbReference type="InterPro" id="IPR029787">
    <property type="entry name" value="Nucleotide_cyclase"/>
</dbReference>
<dbReference type="SMART" id="SM00304">
    <property type="entry name" value="HAMP"/>
    <property type="match status" value="1"/>
</dbReference>
<evidence type="ECO:0000256" key="6">
    <source>
        <dbReference type="ARBA" id="ARBA00023136"/>
    </source>
</evidence>
<feature type="domain" description="Guanylate cyclase" evidence="9">
    <location>
        <begin position="356"/>
        <end position="480"/>
    </location>
</feature>
<dbReference type="PANTHER" id="PTHR43081">
    <property type="entry name" value="ADENYLATE CYCLASE, TERMINAL-DIFFERENTIATION SPECIFIC-RELATED"/>
    <property type="match status" value="1"/>
</dbReference>
<evidence type="ECO:0000256" key="7">
    <source>
        <dbReference type="SAM" id="MobiDB-lite"/>
    </source>
</evidence>
<name>A0ABS8PA06_9PSEU</name>
<dbReference type="Gene3D" id="6.10.340.10">
    <property type="match status" value="1"/>
</dbReference>
<feature type="transmembrane region" description="Helical" evidence="8">
    <location>
        <begin position="132"/>
        <end position="154"/>
    </location>
</feature>
<protein>
    <submittedName>
        <fullName evidence="11">Adenylate/guanylate cyclase domain-containing protein</fullName>
    </submittedName>
</protein>
<evidence type="ECO:0000256" key="4">
    <source>
        <dbReference type="ARBA" id="ARBA00022692"/>
    </source>
</evidence>
<evidence type="ECO:0000256" key="5">
    <source>
        <dbReference type="ARBA" id="ARBA00022989"/>
    </source>
</evidence>
<dbReference type="CDD" id="cd06225">
    <property type="entry name" value="HAMP"/>
    <property type="match status" value="1"/>
</dbReference>
<keyword evidence="4 8" id="KW-0812">Transmembrane</keyword>
<dbReference type="Proteomes" id="UP001199469">
    <property type="component" value="Unassembled WGS sequence"/>
</dbReference>
<keyword evidence="12" id="KW-1185">Reference proteome</keyword>
<feature type="transmembrane region" description="Helical" evidence="8">
    <location>
        <begin position="76"/>
        <end position="98"/>
    </location>
</feature>
<dbReference type="SUPFAM" id="SSF158472">
    <property type="entry name" value="HAMP domain-like"/>
    <property type="match status" value="1"/>
</dbReference>
<evidence type="ECO:0000259" key="10">
    <source>
        <dbReference type="PROSITE" id="PS50885"/>
    </source>
</evidence>
<comment type="similarity">
    <text evidence="2">Belongs to the adenylyl cyclase class-3 family.</text>
</comment>
<feature type="region of interest" description="Disordered" evidence="7">
    <location>
        <begin position="1"/>
        <end position="26"/>
    </location>
</feature>
<dbReference type="RefSeq" id="WP_230732720.1">
    <property type="nucleotide sequence ID" value="NZ_JAJNDB010000001.1"/>
</dbReference>
<evidence type="ECO:0000256" key="2">
    <source>
        <dbReference type="ARBA" id="ARBA00005381"/>
    </source>
</evidence>
<sequence length="550" mass="57587">MTAGTSRNATGPATAGPPSRVAEDREVEAPRDVAFRTKAVVGALIVVANVVGAGILVGLAGWVLPFRALVADEAEALRVNLILFGVYAPLGALVAFGFGWTWMRIPDPPGPGATAADRDRHRRRARRVVLRAPLRLAVVQAVPWVIGVVLFAAVDTRWSVALAVAVAGMIALGGVTTVTVAYRLTELGLRREVARVFVLEPPSGSGMPGVAVRSLGTWVLGTGVPLLGLVIAAGTSLVYGDYFDVTRLGTVTLVLALMALATGFLVTALTSTSLAASVLAVRRALRRVEKGDLDVTVEVSDTTELGLLQSGFNTMVTGLRERDRVRELFGQQVGEDVAAAAMAGQVELGGEVREVAVLFVDLVGSTRMAATRPPTEVMARLNRFFAEVVDVVESHGGWINKFEGDAALALFGAPTDHDDPATAALAAARALADRLDAEHIAIRAGIGASAGEAVAGNIGDTRRYEYTVIGDPVNEASRLCDLAKARPELVAASGAALGRAAESEVGEWTVVGTERLRGREADTEIAVPRSRVDDAESISAETARSEVTRG</sequence>
<dbReference type="Pfam" id="PF00672">
    <property type="entry name" value="HAMP"/>
    <property type="match status" value="1"/>
</dbReference>
<feature type="transmembrane region" description="Helical" evidence="8">
    <location>
        <begin position="215"/>
        <end position="239"/>
    </location>
</feature>
<feature type="region of interest" description="Disordered" evidence="7">
    <location>
        <begin position="527"/>
        <end position="550"/>
    </location>
</feature>
<feature type="domain" description="HAMP" evidence="10">
    <location>
        <begin position="272"/>
        <end position="324"/>
    </location>
</feature>
<evidence type="ECO:0000256" key="1">
    <source>
        <dbReference type="ARBA" id="ARBA00004651"/>
    </source>
</evidence>
<dbReference type="Pfam" id="PF00211">
    <property type="entry name" value="Guanylate_cyc"/>
    <property type="match status" value="1"/>
</dbReference>
<keyword evidence="5 8" id="KW-1133">Transmembrane helix</keyword>
<dbReference type="PANTHER" id="PTHR43081:SF17">
    <property type="entry name" value="BLL5647 PROTEIN"/>
    <property type="match status" value="1"/>
</dbReference>
<dbReference type="InterPro" id="IPR001054">
    <property type="entry name" value="A/G_cyclase"/>
</dbReference>
<evidence type="ECO:0000259" key="9">
    <source>
        <dbReference type="PROSITE" id="PS50125"/>
    </source>
</evidence>
<evidence type="ECO:0000313" key="12">
    <source>
        <dbReference type="Proteomes" id="UP001199469"/>
    </source>
</evidence>
<evidence type="ECO:0000313" key="11">
    <source>
        <dbReference type="EMBL" id="MCD2193824.1"/>
    </source>
</evidence>
<gene>
    <name evidence="11" type="ORF">LQ327_10600</name>
</gene>
<feature type="transmembrane region" description="Helical" evidence="8">
    <location>
        <begin position="251"/>
        <end position="281"/>
    </location>
</feature>
<evidence type="ECO:0000256" key="8">
    <source>
        <dbReference type="SAM" id="Phobius"/>
    </source>
</evidence>
<organism evidence="11 12">
    <name type="scientific">Actinomycetospora endophytica</name>
    <dbReference type="NCBI Taxonomy" id="2291215"/>
    <lineage>
        <taxon>Bacteria</taxon>
        <taxon>Bacillati</taxon>
        <taxon>Actinomycetota</taxon>
        <taxon>Actinomycetes</taxon>
        <taxon>Pseudonocardiales</taxon>
        <taxon>Pseudonocardiaceae</taxon>
        <taxon>Actinomycetospora</taxon>
    </lineage>
</organism>
<dbReference type="InterPro" id="IPR003660">
    <property type="entry name" value="HAMP_dom"/>
</dbReference>
<comment type="subcellular location">
    <subcellularLocation>
        <location evidence="1">Cell membrane</location>
        <topology evidence="1">Multi-pass membrane protein</topology>
    </subcellularLocation>
</comment>
<reference evidence="11 12" key="1">
    <citation type="submission" date="2021-11" db="EMBL/GenBank/DDBJ databases">
        <title>Draft genome sequence of Actinomycetospora sp. SF1 isolated from the rhizosphere soil.</title>
        <authorList>
            <person name="Duangmal K."/>
            <person name="Chantavorakit T."/>
        </authorList>
    </citation>
    <scope>NUCLEOTIDE SEQUENCE [LARGE SCALE GENOMIC DNA]</scope>
    <source>
        <strain evidence="11 12">TBRC 5722</strain>
    </source>
</reference>
<keyword evidence="6 8" id="KW-0472">Membrane</keyword>
<dbReference type="Gene3D" id="3.30.70.1230">
    <property type="entry name" value="Nucleotide cyclase"/>
    <property type="match status" value="1"/>
</dbReference>
<dbReference type="PROSITE" id="PS50125">
    <property type="entry name" value="GUANYLATE_CYCLASE_2"/>
    <property type="match status" value="1"/>
</dbReference>
<evidence type="ECO:0000256" key="3">
    <source>
        <dbReference type="ARBA" id="ARBA00022475"/>
    </source>
</evidence>
<dbReference type="InterPro" id="IPR050697">
    <property type="entry name" value="Adenylyl/Guanylyl_Cyclase_3/4"/>
</dbReference>
<feature type="transmembrane region" description="Helical" evidence="8">
    <location>
        <begin position="39"/>
        <end position="64"/>
    </location>
</feature>
<dbReference type="EMBL" id="JAJNDB010000001">
    <property type="protein sequence ID" value="MCD2193824.1"/>
    <property type="molecule type" value="Genomic_DNA"/>
</dbReference>
<dbReference type="SMART" id="SM00044">
    <property type="entry name" value="CYCc"/>
    <property type="match status" value="1"/>
</dbReference>
<dbReference type="SUPFAM" id="SSF55073">
    <property type="entry name" value="Nucleotide cyclase"/>
    <property type="match status" value="1"/>
</dbReference>
<keyword evidence="3" id="KW-1003">Cell membrane</keyword>
<dbReference type="CDD" id="cd07302">
    <property type="entry name" value="CHD"/>
    <property type="match status" value="1"/>
</dbReference>
<comment type="caution">
    <text evidence="11">The sequence shown here is derived from an EMBL/GenBank/DDBJ whole genome shotgun (WGS) entry which is preliminary data.</text>
</comment>
<accession>A0ABS8PA06</accession>
<feature type="compositionally biased region" description="Polar residues" evidence="7">
    <location>
        <begin position="1"/>
        <end position="11"/>
    </location>
</feature>
<feature type="transmembrane region" description="Helical" evidence="8">
    <location>
        <begin position="160"/>
        <end position="182"/>
    </location>
</feature>